<dbReference type="Proteomes" id="UP000694872">
    <property type="component" value="Unplaced"/>
</dbReference>
<keyword evidence="12" id="KW-0496">Mitochondrion</keyword>
<evidence type="ECO:0000256" key="17">
    <source>
        <dbReference type="ARBA" id="ARBA00060565"/>
    </source>
</evidence>
<protein>
    <recommendedName>
        <fullName evidence="21">Bifunctional coenzyme A synthase</fullName>
        <ecNumber evidence="20">2.7.1.24</ecNumber>
        <ecNumber evidence="4">2.7.7.3</ecNumber>
    </recommendedName>
</protein>
<reference evidence="24" key="1">
    <citation type="submission" date="2025-08" db="UniProtKB">
        <authorList>
            <consortium name="RefSeq"/>
        </authorList>
    </citation>
    <scope>IDENTIFICATION</scope>
</reference>
<dbReference type="Gene3D" id="3.40.50.620">
    <property type="entry name" value="HUPs"/>
    <property type="match status" value="1"/>
</dbReference>
<evidence type="ECO:0000256" key="18">
    <source>
        <dbReference type="ARBA" id="ARBA00060696"/>
    </source>
</evidence>
<evidence type="ECO:0000256" key="20">
    <source>
        <dbReference type="ARBA" id="ARBA00066359"/>
    </source>
</evidence>
<evidence type="ECO:0000256" key="19">
    <source>
        <dbReference type="ARBA" id="ARBA00061673"/>
    </source>
</evidence>
<keyword evidence="22" id="KW-0812">Transmembrane</keyword>
<evidence type="ECO:0000256" key="1">
    <source>
        <dbReference type="ARBA" id="ARBA00004305"/>
    </source>
</evidence>
<dbReference type="InterPro" id="IPR027417">
    <property type="entry name" value="P-loop_NTPase"/>
</dbReference>
<evidence type="ECO:0000256" key="4">
    <source>
        <dbReference type="ARBA" id="ARBA00012392"/>
    </source>
</evidence>
<evidence type="ECO:0000256" key="16">
    <source>
        <dbReference type="ARBA" id="ARBA00059677"/>
    </source>
</evidence>
<sequence>MFNSVYLVSLAIVSISVLISYILMNTNTVSELETMAKNGLVFVANTAKLHNLVTKAIKSVKNILYIKINSESGNLLPILSKQIVNIYSNASSQNTDVRLMLKPIKSGERIQTNHAIDLILYESELDKNIEELKHSVNNLETGCKVKSFDSQISDNVSMVENVKTYEYVAVGGTFDRLHNGHKILLSQAALRATKHVTVGVTDVNMIKSKVLWELIEPVEKRIKGVLDFLTDINPDLEYKVEPIQDLYGPTKSDPRYELIVTSEETQRGGIKINEKREENGLRPLDTYVIGLAKDLAIRHSAEEETKVSSSNQRMRLLGTLLKEPEPNPRIPSRPYVIGLAGGIASGKSNIAEKLKLKGAAVINCDLIAHDLYKPGLPLNRTLSEAFGGHIITENGEVDRRKLGQIVFSDKNELERLNQIVWPAVIEETQRRIKALGKEGYEVVVMEAAVMVRAKWYHYCHQLWAVIIPPNEAIKRLQERNNLSEEEARQRVEAQVSNSEQVAAANIVFSPYWSYEYTQSQIDKAWDHLQIYLDTKTTK</sequence>
<evidence type="ECO:0000256" key="5">
    <source>
        <dbReference type="ARBA" id="ARBA00022490"/>
    </source>
</evidence>
<evidence type="ECO:0000256" key="9">
    <source>
        <dbReference type="ARBA" id="ARBA00022741"/>
    </source>
</evidence>
<dbReference type="AlphaFoldDB" id="A0AAJ6Z4M4"/>
<keyword evidence="6" id="KW-0597">Phosphoprotein</keyword>
<dbReference type="KEGG" id="pxu:106116032"/>
<comment type="subunit">
    <text evidence="3">Monomer.</text>
</comment>
<dbReference type="Pfam" id="PF01121">
    <property type="entry name" value="CoaE"/>
    <property type="match status" value="1"/>
</dbReference>
<evidence type="ECO:0000256" key="8">
    <source>
        <dbReference type="ARBA" id="ARBA00022695"/>
    </source>
</evidence>
<gene>
    <name evidence="24" type="primary">LOC106116032</name>
</gene>
<dbReference type="NCBIfam" id="NF001985">
    <property type="entry name" value="PRK00777.1"/>
    <property type="match status" value="1"/>
</dbReference>
<dbReference type="FunFam" id="3.40.50.620:FF:000089">
    <property type="entry name" value="Bifunctional coenzyme A synthase"/>
    <property type="match status" value="1"/>
</dbReference>
<keyword evidence="8" id="KW-0548">Nucleotidyltransferase</keyword>
<keyword evidence="9" id="KW-0547">Nucleotide-binding</keyword>
<keyword evidence="11" id="KW-0067">ATP-binding</keyword>
<organism evidence="24">
    <name type="scientific">Papilio xuthus</name>
    <name type="common">Asian swallowtail butterfly</name>
    <dbReference type="NCBI Taxonomy" id="66420"/>
    <lineage>
        <taxon>Eukaryota</taxon>
        <taxon>Metazoa</taxon>
        <taxon>Ecdysozoa</taxon>
        <taxon>Arthropoda</taxon>
        <taxon>Hexapoda</taxon>
        <taxon>Insecta</taxon>
        <taxon>Pterygota</taxon>
        <taxon>Neoptera</taxon>
        <taxon>Endopterygota</taxon>
        <taxon>Lepidoptera</taxon>
        <taxon>Glossata</taxon>
        <taxon>Ditrysia</taxon>
        <taxon>Papilionoidea</taxon>
        <taxon>Papilionidae</taxon>
        <taxon>Papilioninae</taxon>
        <taxon>Papilio</taxon>
    </lineage>
</organism>
<comment type="catalytic activity">
    <reaction evidence="14">
        <text>(R)-4'-phosphopantetheine + ATP + H(+) = 3'-dephospho-CoA + diphosphate</text>
        <dbReference type="Rhea" id="RHEA:19801"/>
        <dbReference type="ChEBI" id="CHEBI:15378"/>
        <dbReference type="ChEBI" id="CHEBI:30616"/>
        <dbReference type="ChEBI" id="CHEBI:33019"/>
        <dbReference type="ChEBI" id="CHEBI:57328"/>
        <dbReference type="ChEBI" id="CHEBI:61723"/>
        <dbReference type="EC" id="2.7.7.3"/>
    </reaction>
    <physiologicalReaction direction="left-to-right" evidence="14">
        <dbReference type="Rhea" id="RHEA:19802"/>
    </physiologicalReaction>
</comment>
<comment type="function">
    <text evidence="16">Bifunctional enzyme that catalyzes the fourth and fifth sequential steps of CoA biosynthetic pathway. The fourth reaction is catalyzed by the phosphopantetheine adenylyltransferase, coded by the coaD domain; the fifth reaction is catalyzed by the dephospho-CoA kinase, coded by the coaE domain. May act as a point of CoA biosynthesis regulation.</text>
</comment>
<dbReference type="EC" id="2.7.7.3" evidence="4"/>
<keyword evidence="22" id="KW-0472">Membrane</keyword>
<dbReference type="GO" id="GO:0005759">
    <property type="term" value="C:mitochondrial matrix"/>
    <property type="evidence" value="ECO:0007669"/>
    <property type="project" value="UniProtKB-SubCell"/>
</dbReference>
<dbReference type="CDD" id="cd02164">
    <property type="entry name" value="PPAT_CoAS"/>
    <property type="match status" value="1"/>
</dbReference>
<dbReference type="InterPro" id="IPR001977">
    <property type="entry name" value="Depp_CoAkinase"/>
</dbReference>
<evidence type="ECO:0000256" key="21">
    <source>
        <dbReference type="ARBA" id="ARBA00067394"/>
    </source>
</evidence>
<dbReference type="NCBIfam" id="TIGR00152">
    <property type="entry name" value="dephospho-CoA kinase"/>
    <property type="match status" value="1"/>
</dbReference>
<keyword evidence="22" id="KW-1133">Transmembrane helix</keyword>
<comment type="subcellular location">
    <subcellularLocation>
        <location evidence="2">Cytoplasm</location>
    </subcellularLocation>
    <subcellularLocation>
        <location evidence="1">Mitochondrion matrix</location>
    </subcellularLocation>
</comment>
<keyword evidence="5" id="KW-0963">Cytoplasm</keyword>
<evidence type="ECO:0000256" key="7">
    <source>
        <dbReference type="ARBA" id="ARBA00022679"/>
    </source>
</evidence>
<evidence type="ECO:0000256" key="22">
    <source>
        <dbReference type="SAM" id="Phobius"/>
    </source>
</evidence>
<keyword evidence="10" id="KW-0418">Kinase</keyword>
<dbReference type="PANTHER" id="PTHR10695:SF46">
    <property type="entry name" value="BIFUNCTIONAL COENZYME A SYNTHASE-RELATED"/>
    <property type="match status" value="1"/>
</dbReference>
<dbReference type="Pfam" id="PF01467">
    <property type="entry name" value="CTP_transf_like"/>
    <property type="match status" value="1"/>
</dbReference>
<dbReference type="GO" id="GO:0015937">
    <property type="term" value="P:coenzyme A biosynthetic process"/>
    <property type="evidence" value="ECO:0007669"/>
    <property type="project" value="InterPro"/>
</dbReference>
<evidence type="ECO:0000256" key="10">
    <source>
        <dbReference type="ARBA" id="ARBA00022777"/>
    </source>
</evidence>
<evidence type="ECO:0000256" key="12">
    <source>
        <dbReference type="ARBA" id="ARBA00023128"/>
    </source>
</evidence>
<evidence type="ECO:0000256" key="11">
    <source>
        <dbReference type="ARBA" id="ARBA00022840"/>
    </source>
</evidence>
<keyword evidence="13" id="KW-0511">Multifunctional enzyme</keyword>
<evidence type="ECO:0000256" key="6">
    <source>
        <dbReference type="ARBA" id="ARBA00022553"/>
    </source>
</evidence>
<dbReference type="InterPro" id="IPR004821">
    <property type="entry name" value="Cyt_trans-like"/>
</dbReference>
<dbReference type="PROSITE" id="PS51219">
    <property type="entry name" value="DPCK"/>
    <property type="match status" value="1"/>
</dbReference>
<evidence type="ECO:0000256" key="14">
    <source>
        <dbReference type="ARBA" id="ARBA00051310"/>
    </source>
</evidence>
<dbReference type="HAMAP" id="MF_00376">
    <property type="entry name" value="Dephospho_CoA_kinase"/>
    <property type="match status" value="1"/>
</dbReference>
<comment type="pathway">
    <text evidence="18">Cofactor biosynthesis; coenzyme A biosynthesis; CoA from (R)-pantothenate: step 5/5.</text>
</comment>
<feature type="transmembrane region" description="Helical" evidence="22">
    <location>
        <begin position="5"/>
        <end position="24"/>
    </location>
</feature>
<proteinExistence type="inferred from homology"/>
<comment type="catalytic activity">
    <reaction evidence="15">
        <text>3'-dephospho-CoA + ATP = ADP + CoA + H(+)</text>
        <dbReference type="Rhea" id="RHEA:18245"/>
        <dbReference type="ChEBI" id="CHEBI:15378"/>
        <dbReference type="ChEBI" id="CHEBI:30616"/>
        <dbReference type="ChEBI" id="CHEBI:57287"/>
        <dbReference type="ChEBI" id="CHEBI:57328"/>
        <dbReference type="ChEBI" id="CHEBI:456216"/>
        <dbReference type="EC" id="2.7.1.24"/>
    </reaction>
    <physiologicalReaction direction="left-to-right" evidence="15">
        <dbReference type="Rhea" id="RHEA:18246"/>
    </physiologicalReaction>
</comment>
<feature type="domain" description="Cytidyltransferase-like" evidence="23">
    <location>
        <begin position="170"/>
        <end position="312"/>
    </location>
</feature>
<evidence type="ECO:0000256" key="13">
    <source>
        <dbReference type="ARBA" id="ARBA00023268"/>
    </source>
</evidence>
<accession>A0AAJ6Z4M4</accession>
<dbReference type="GO" id="GO:0004595">
    <property type="term" value="F:pantetheine-phosphate adenylyltransferase activity"/>
    <property type="evidence" value="ECO:0007669"/>
    <property type="project" value="UniProtKB-EC"/>
</dbReference>
<evidence type="ECO:0000256" key="2">
    <source>
        <dbReference type="ARBA" id="ARBA00004496"/>
    </source>
</evidence>
<keyword evidence="7" id="KW-0808">Transferase</keyword>
<comment type="pathway">
    <text evidence="17">Cofactor biosynthesis; coenzyme A biosynthesis; CoA from (R)-pantothenate: step 4/5.</text>
</comment>
<evidence type="ECO:0000256" key="3">
    <source>
        <dbReference type="ARBA" id="ARBA00011245"/>
    </source>
</evidence>
<dbReference type="CDD" id="cd02022">
    <property type="entry name" value="DPCK"/>
    <property type="match status" value="1"/>
</dbReference>
<dbReference type="SUPFAM" id="SSF52540">
    <property type="entry name" value="P-loop containing nucleoside triphosphate hydrolases"/>
    <property type="match status" value="1"/>
</dbReference>
<evidence type="ECO:0000313" key="24">
    <source>
        <dbReference type="RefSeq" id="XP_013165194.1"/>
    </source>
</evidence>
<dbReference type="PANTHER" id="PTHR10695">
    <property type="entry name" value="DEPHOSPHO-COA KINASE-RELATED"/>
    <property type="match status" value="1"/>
</dbReference>
<dbReference type="RefSeq" id="XP_013165194.1">
    <property type="nucleotide sequence ID" value="XM_013309740.1"/>
</dbReference>
<dbReference type="GO" id="GO:0004140">
    <property type="term" value="F:dephospho-CoA kinase activity"/>
    <property type="evidence" value="ECO:0007669"/>
    <property type="project" value="UniProtKB-EC"/>
</dbReference>
<evidence type="ECO:0000259" key="23">
    <source>
        <dbReference type="Pfam" id="PF01467"/>
    </source>
</evidence>
<comment type="similarity">
    <text evidence="19">In the central section; belongs to the eukaryotic CoaD family.</text>
</comment>
<name>A0AAJ6Z4M4_PAPXU</name>
<dbReference type="CTD" id="38647"/>
<dbReference type="FunFam" id="3.40.50.300:FF:000899">
    <property type="entry name" value="Bifunctional coenzyme A synthase"/>
    <property type="match status" value="1"/>
</dbReference>
<dbReference type="GeneID" id="106116032"/>
<dbReference type="SUPFAM" id="SSF52374">
    <property type="entry name" value="Nucleotidylyl transferase"/>
    <property type="match status" value="1"/>
</dbReference>
<evidence type="ECO:0000256" key="15">
    <source>
        <dbReference type="ARBA" id="ARBA00051912"/>
    </source>
</evidence>
<dbReference type="EC" id="2.7.1.24" evidence="20"/>
<dbReference type="GO" id="GO:0005524">
    <property type="term" value="F:ATP binding"/>
    <property type="evidence" value="ECO:0007669"/>
    <property type="project" value="UniProtKB-KW"/>
</dbReference>
<dbReference type="InterPro" id="IPR014729">
    <property type="entry name" value="Rossmann-like_a/b/a_fold"/>
</dbReference>
<dbReference type="Gene3D" id="3.40.50.300">
    <property type="entry name" value="P-loop containing nucleotide triphosphate hydrolases"/>
    <property type="match status" value="1"/>
</dbReference>